<dbReference type="EMBL" id="QXCT01000001">
    <property type="protein sequence ID" value="MDW9253555.1"/>
    <property type="molecule type" value="Genomic_DNA"/>
</dbReference>
<comment type="caution">
    <text evidence="1">The sequence shown here is derived from an EMBL/GenBank/DDBJ whole genome shotgun (WGS) entry which is preliminary data.</text>
</comment>
<accession>A0AAW9CRA2</accession>
<dbReference type="Proteomes" id="UP001272137">
    <property type="component" value="Unassembled WGS sequence"/>
</dbReference>
<evidence type="ECO:0000313" key="2">
    <source>
        <dbReference type="Proteomes" id="UP001272137"/>
    </source>
</evidence>
<proteinExistence type="predicted"/>
<dbReference type="AlphaFoldDB" id="A0AAW9CRA2"/>
<sequence>MPAASIERAGNRGSFAVRSRFLRDWSKAPEFGCRACLIQIVIAPECIVSIH</sequence>
<organism evidence="1 2">
    <name type="scientific">Burkholderia thailandensis</name>
    <dbReference type="NCBI Taxonomy" id="57975"/>
    <lineage>
        <taxon>Bacteria</taxon>
        <taxon>Pseudomonadati</taxon>
        <taxon>Pseudomonadota</taxon>
        <taxon>Betaproteobacteria</taxon>
        <taxon>Burkholderiales</taxon>
        <taxon>Burkholderiaceae</taxon>
        <taxon>Burkholderia</taxon>
        <taxon>pseudomallei group</taxon>
    </lineage>
</organism>
<gene>
    <name evidence="1" type="ORF">C7S16_5010</name>
</gene>
<evidence type="ECO:0000313" key="1">
    <source>
        <dbReference type="EMBL" id="MDW9253555.1"/>
    </source>
</evidence>
<protein>
    <submittedName>
        <fullName evidence="1">Uncharacterized protein</fullName>
    </submittedName>
</protein>
<reference evidence="1" key="1">
    <citation type="submission" date="2018-08" db="EMBL/GenBank/DDBJ databases">
        <title>Identification of Burkholderia cepacia strains that express a Burkholderia pseudomallei-like capsular polysaccharide.</title>
        <authorList>
            <person name="Burtnick M.N."/>
            <person name="Vongsouvath M."/>
            <person name="Newton P."/>
            <person name="Wuthiekanun V."/>
            <person name="Limmathurotsakul D."/>
            <person name="Brett P.J."/>
            <person name="Chantratita N."/>
            <person name="Dance D.A."/>
        </authorList>
    </citation>
    <scope>NUCLEOTIDE SEQUENCE</scope>
    <source>
        <strain evidence="1">SBXCC001</strain>
    </source>
</reference>
<name>A0AAW9CRA2_BURTH</name>